<name>A0AAP0M9V4_9ROSI</name>
<evidence type="ECO:0000313" key="2">
    <source>
        <dbReference type="Proteomes" id="UP001428341"/>
    </source>
</evidence>
<comment type="caution">
    <text evidence="1">The sequence shown here is derived from an EMBL/GenBank/DDBJ whole genome shotgun (WGS) entry which is preliminary data.</text>
</comment>
<proteinExistence type="predicted"/>
<evidence type="ECO:0000313" key="1">
    <source>
        <dbReference type="EMBL" id="KAK9200687.1"/>
    </source>
</evidence>
<accession>A0AAP0M9V4</accession>
<organism evidence="1 2">
    <name type="scientific">Citrus x changshan-huyou</name>
    <dbReference type="NCBI Taxonomy" id="2935761"/>
    <lineage>
        <taxon>Eukaryota</taxon>
        <taxon>Viridiplantae</taxon>
        <taxon>Streptophyta</taxon>
        <taxon>Embryophyta</taxon>
        <taxon>Tracheophyta</taxon>
        <taxon>Spermatophyta</taxon>
        <taxon>Magnoliopsida</taxon>
        <taxon>eudicotyledons</taxon>
        <taxon>Gunneridae</taxon>
        <taxon>Pentapetalae</taxon>
        <taxon>rosids</taxon>
        <taxon>malvids</taxon>
        <taxon>Sapindales</taxon>
        <taxon>Rutaceae</taxon>
        <taxon>Aurantioideae</taxon>
        <taxon>Citrus</taxon>
    </lineage>
</organism>
<dbReference type="Proteomes" id="UP001428341">
    <property type="component" value="Unassembled WGS sequence"/>
</dbReference>
<protein>
    <submittedName>
        <fullName evidence="1">Uncharacterized protein</fullName>
    </submittedName>
</protein>
<sequence length="101" mass="11546">MRQDRTLNVNFGANCEEEFTPIRKLHDKAVTSGTIRIVGRSGEEELEQSPKRLCRDQTSTHFELNATVQESVEVKILDLTTDGDDDVFDQLHLHITSTNFR</sequence>
<gene>
    <name evidence="1" type="ORF">WN944_015885</name>
</gene>
<keyword evidence="2" id="KW-1185">Reference proteome</keyword>
<reference evidence="1 2" key="1">
    <citation type="submission" date="2024-05" db="EMBL/GenBank/DDBJ databases">
        <title>Haplotype-resolved chromosome-level genome assembly of Huyou (Citrus changshanensis).</title>
        <authorList>
            <person name="Miao C."/>
            <person name="Chen W."/>
            <person name="Wu Y."/>
            <person name="Wang L."/>
            <person name="Zhao S."/>
            <person name="Grierson D."/>
            <person name="Xu C."/>
            <person name="Chen K."/>
        </authorList>
    </citation>
    <scope>NUCLEOTIDE SEQUENCE [LARGE SCALE GENOMIC DNA]</scope>
    <source>
        <strain evidence="1">01-14</strain>
        <tissue evidence="1">Leaf</tissue>
    </source>
</reference>
<dbReference type="EMBL" id="JBCGBO010000005">
    <property type="protein sequence ID" value="KAK9200687.1"/>
    <property type="molecule type" value="Genomic_DNA"/>
</dbReference>
<dbReference type="AlphaFoldDB" id="A0AAP0M9V4"/>